<dbReference type="PANTHER" id="PTHR34818">
    <property type="entry name" value="PROTEIN BLI-3"/>
    <property type="match status" value="1"/>
</dbReference>
<keyword evidence="4" id="KW-1185">Reference proteome</keyword>
<name>A0A1M6G754_9FLAO</name>
<dbReference type="AlphaFoldDB" id="A0A1M6G754"/>
<dbReference type="PANTHER" id="PTHR34818:SF1">
    <property type="entry name" value="PROTEIN BLI-3"/>
    <property type="match status" value="1"/>
</dbReference>
<evidence type="ECO:0000313" key="4">
    <source>
        <dbReference type="Proteomes" id="UP000184225"/>
    </source>
</evidence>
<dbReference type="SUPFAM" id="SSF50475">
    <property type="entry name" value="FMN-binding split barrel"/>
    <property type="match status" value="1"/>
</dbReference>
<dbReference type="InterPro" id="IPR052917">
    <property type="entry name" value="Stress-Dev_Protein"/>
</dbReference>
<dbReference type="OrthoDB" id="1432662at2"/>
<dbReference type="InterPro" id="IPR012349">
    <property type="entry name" value="Split_barrel_FMN-bd"/>
</dbReference>
<gene>
    <name evidence="3" type="ORF">SAMN04488096_107167</name>
</gene>
<feature type="domain" description="General stress protein FMN-binding split barrel" evidence="2">
    <location>
        <begin position="10"/>
        <end position="157"/>
    </location>
</feature>
<dbReference type="InterPro" id="IPR038725">
    <property type="entry name" value="YdaG_split_barrel_FMN-bd"/>
</dbReference>
<accession>A0A1M6G754</accession>
<dbReference type="Pfam" id="PF16242">
    <property type="entry name" value="Pyrid_ox_like"/>
    <property type="match status" value="1"/>
</dbReference>
<evidence type="ECO:0000256" key="1">
    <source>
        <dbReference type="SAM" id="Coils"/>
    </source>
</evidence>
<reference evidence="3 4" key="1">
    <citation type="submission" date="2016-11" db="EMBL/GenBank/DDBJ databases">
        <authorList>
            <person name="Jaros S."/>
            <person name="Januszkiewicz K."/>
            <person name="Wedrychowicz H."/>
        </authorList>
    </citation>
    <scope>NUCLEOTIDE SEQUENCE [LARGE SCALE GENOMIC DNA]</scope>
    <source>
        <strain evidence="3 4">DSM 21425</strain>
    </source>
</reference>
<sequence>MSTQNKYNEEAKKKIKELTEEIETSMMVTALDKTPLNAVPMTQKKIDMHGDIWFLSSGDSDHNKNIIQSSKTQLLYSKPSSKKFISIYGEAEIVVEQSILEELYTSVSDNWFNGTDDPNLTAIKFSPKEAYYWDTKSNKIVSLFKMGVGAVTGSNPDIGEKGKLNV</sequence>
<proteinExistence type="predicted"/>
<protein>
    <submittedName>
        <fullName evidence="3">General stress protein 26</fullName>
    </submittedName>
</protein>
<dbReference type="RefSeq" id="WP_073152216.1">
    <property type="nucleotide sequence ID" value="NZ_FQYY01000007.1"/>
</dbReference>
<organism evidence="3 4">
    <name type="scientific">Mesonia phycicola</name>
    <dbReference type="NCBI Taxonomy" id="579105"/>
    <lineage>
        <taxon>Bacteria</taxon>
        <taxon>Pseudomonadati</taxon>
        <taxon>Bacteroidota</taxon>
        <taxon>Flavobacteriia</taxon>
        <taxon>Flavobacteriales</taxon>
        <taxon>Flavobacteriaceae</taxon>
        <taxon>Mesonia</taxon>
    </lineage>
</organism>
<feature type="coiled-coil region" evidence="1">
    <location>
        <begin position="1"/>
        <end position="28"/>
    </location>
</feature>
<dbReference type="Proteomes" id="UP000184225">
    <property type="component" value="Unassembled WGS sequence"/>
</dbReference>
<dbReference type="Gene3D" id="2.30.110.10">
    <property type="entry name" value="Electron Transport, Fmn-binding Protein, Chain A"/>
    <property type="match status" value="1"/>
</dbReference>
<evidence type="ECO:0000259" key="2">
    <source>
        <dbReference type="Pfam" id="PF16242"/>
    </source>
</evidence>
<keyword evidence="1" id="KW-0175">Coiled coil</keyword>
<evidence type="ECO:0000313" key="3">
    <source>
        <dbReference type="EMBL" id="SHJ05627.1"/>
    </source>
</evidence>
<dbReference type="EMBL" id="FQYY01000007">
    <property type="protein sequence ID" value="SHJ05627.1"/>
    <property type="molecule type" value="Genomic_DNA"/>
</dbReference>
<dbReference type="STRING" id="579105.SAMN04488096_107167"/>